<dbReference type="SUPFAM" id="SSF161098">
    <property type="entry name" value="MetI-like"/>
    <property type="match status" value="1"/>
</dbReference>
<evidence type="ECO:0000256" key="2">
    <source>
        <dbReference type="ARBA" id="ARBA00022448"/>
    </source>
</evidence>
<feature type="transmembrane region" description="Helical" evidence="7">
    <location>
        <begin position="177"/>
        <end position="199"/>
    </location>
</feature>
<dbReference type="InterPro" id="IPR035906">
    <property type="entry name" value="MetI-like_sf"/>
</dbReference>
<dbReference type="GO" id="GO:0055085">
    <property type="term" value="P:transmembrane transport"/>
    <property type="evidence" value="ECO:0007669"/>
    <property type="project" value="InterPro"/>
</dbReference>
<dbReference type="EMBL" id="DXCF01000015">
    <property type="protein sequence ID" value="HIZ09402.1"/>
    <property type="molecule type" value="Genomic_DNA"/>
</dbReference>
<keyword evidence="6 7" id="KW-0472">Membrane</keyword>
<evidence type="ECO:0000313" key="9">
    <source>
        <dbReference type="EMBL" id="HIZ09402.1"/>
    </source>
</evidence>
<feature type="transmembrane region" description="Helical" evidence="7">
    <location>
        <begin position="280"/>
        <end position="301"/>
    </location>
</feature>
<proteinExistence type="inferred from homology"/>
<keyword evidence="5 7" id="KW-1133">Transmembrane helix</keyword>
<dbReference type="Pfam" id="PF00528">
    <property type="entry name" value="BPD_transp_1"/>
    <property type="match status" value="1"/>
</dbReference>
<dbReference type="PANTHER" id="PTHR43744">
    <property type="entry name" value="ABC TRANSPORTER PERMEASE PROTEIN MG189-RELATED-RELATED"/>
    <property type="match status" value="1"/>
</dbReference>
<evidence type="ECO:0000259" key="8">
    <source>
        <dbReference type="PROSITE" id="PS50928"/>
    </source>
</evidence>
<feature type="transmembrane region" description="Helical" evidence="7">
    <location>
        <begin position="31"/>
        <end position="56"/>
    </location>
</feature>
<evidence type="ECO:0000256" key="7">
    <source>
        <dbReference type="RuleBase" id="RU363032"/>
    </source>
</evidence>
<dbReference type="AlphaFoldDB" id="A0A9D2IHM3"/>
<gene>
    <name evidence="9" type="ORF">H9726_02820</name>
</gene>
<keyword evidence="4 7" id="KW-0812">Transmembrane</keyword>
<dbReference type="PROSITE" id="PS50928">
    <property type="entry name" value="ABC_TM1"/>
    <property type="match status" value="1"/>
</dbReference>
<evidence type="ECO:0000313" key="10">
    <source>
        <dbReference type="Proteomes" id="UP000824025"/>
    </source>
</evidence>
<dbReference type="InterPro" id="IPR000515">
    <property type="entry name" value="MetI-like"/>
</dbReference>
<comment type="subcellular location">
    <subcellularLocation>
        <location evidence="1 7">Cell membrane</location>
        <topology evidence="1 7">Multi-pass membrane protein</topology>
    </subcellularLocation>
</comment>
<evidence type="ECO:0000256" key="5">
    <source>
        <dbReference type="ARBA" id="ARBA00022989"/>
    </source>
</evidence>
<dbReference type="Proteomes" id="UP000824025">
    <property type="component" value="Unassembled WGS sequence"/>
</dbReference>
<comment type="caution">
    <text evidence="9">The sequence shown here is derived from an EMBL/GenBank/DDBJ whole genome shotgun (WGS) entry which is preliminary data.</text>
</comment>
<reference evidence="9" key="2">
    <citation type="submission" date="2021-04" db="EMBL/GenBank/DDBJ databases">
        <authorList>
            <person name="Gilroy R."/>
        </authorList>
    </citation>
    <scope>NUCLEOTIDE SEQUENCE</scope>
    <source>
        <strain evidence="9">CHK192-19661</strain>
    </source>
</reference>
<accession>A0A9D2IHM3</accession>
<protein>
    <submittedName>
        <fullName evidence="9">Carbohydrate ABC transporter permease</fullName>
    </submittedName>
</protein>
<evidence type="ECO:0000256" key="6">
    <source>
        <dbReference type="ARBA" id="ARBA00023136"/>
    </source>
</evidence>
<organism evidence="9 10">
    <name type="scientific">Candidatus Borkfalkia avicola</name>
    <dbReference type="NCBI Taxonomy" id="2838503"/>
    <lineage>
        <taxon>Bacteria</taxon>
        <taxon>Bacillati</taxon>
        <taxon>Bacillota</taxon>
        <taxon>Clostridia</taxon>
        <taxon>Christensenellales</taxon>
        <taxon>Christensenellaceae</taxon>
        <taxon>Candidatus Borkfalkia</taxon>
    </lineage>
</organism>
<sequence>MQESVQEREQARGYRKGGPARRRLRGVARCIFPVVSYTVVCLWCLFFLLMIFWAVINSFKSYLNFYQDPLWFPKTGTGFGWNFSNYAKAFNALQVTRNSEIIRAPRMLLNSLIYAGGSGILSVITACLASYILAKYSYLKWVRSLWILVLITNYLPIGASLSANIKMLTDLGLYDSMLGIMFWQCGAFGYIFLIYYATWKSVSWSYAEAAFIDGAGHFRTMLLIMWPMTRTIFGVLFIQQFISLWNDYMTPIIYLPSYPNLSYGAYQFQFTAANPDVATVPIQIAGLLLLAIPIFVLFLIFRNKIMGSLTLGGLKG</sequence>
<dbReference type="GO" id="GO:0005886">
    <property type="term" value="C:plasma membrane"/>
    <property type="evidence" value="ECO:0007669"/>
    <property type="project" value="UniProtKB-SubCell"/>
</dbReference>
<evidence type="ECO:0000256" key="3">
    <source>
        <dbReference type="ARBA" id="ARBA00022475"/>
    </source>
</evidence>
<feature type="domain" description="ABC transmembrane type-1" evidence="8">
    <location>
        <begin position="108"/>
        <end position="301"/>
    </location>
</feature>
<comment type="similarity">
    <text evidence="7">Belongs to the binding-protein-dependent transport system permease family.</text>
</comment>
<dbReference type="PANTHER" id="PTHR43744:SF12">
    <property type="entry name" value="ABC TRANSPORTER PERMEASE PROTEIN MG189-RELATED"/>
    <property type="match status" value="1"/>
</dbReference>
<evidence type="ECO:0000256" key="1">
    <source>
        <dbReference type="ARBA" id="ARBA00004651"/>
    </source>
</evidence>
<feature type="transmembrane region" description="Helical" evidence="7">
    <location>
        <begin position="145"/>
        <end position="165"/>
    </location>
</feature>
<evidence type="ECO:0000256" key="4">
    <source>
        <dbReference type="ARBA" id="ARBA00022692"/>
    </source>
</evidence>
<keyword evidence="2 7" id="KW-0813">Transport</keyword>
<name>A0A9D2IHM3_9FIRM</name>
<reference evidence="9" key="1">
    <citation type="journal article" date="2021" name="PeerJ">
        <title>Extensive microbial diversity within the chicken gut microbiome revealed by metagenomics and culture.</title>
        <authorList>
            <person name="Gilroy R."/>
            <person name="Ravi A."/>
            <person name="Getino M."/>
            <person name="Pursley I."/>
            <person name="Horton D.L."/>
            <person name="Alikhan N.F."/>
            <person name="Baker D."/>
            <person name="Gharbi K."/>
            <person name="Hall N."/>
            <person name="Watson M."/>
            <person name="Adriaenssens E.M."/>
            <person name="Foster-Nyarko E."/>
            <person name="Jarju S."/>
            <person name="Secka A."/>
            <person name="Antonio M."/>
            <person name="Oren A."/>
            <person name="Chaudhuri R.R."/>
            <person name="La Ragione R."/>
            <person name="Hildebrand F."/>
            <person name="Pallen M.J."/>
        </authorList>
    </citation>
    <scope>NUCLEOTIDE SEQUENCE</scope>
    <source>
        <strain evidence="9">CHK192-19661</strain>
    </source>
</reference>
<keyword evidence="3" id="KW-1003">Cell membrane</keyword>
<feature type="transmembrane region" description="Helical" evidence="7">
    <location>
        <begin position="112"/>
        <end position="133"/>
    </location>
</feature>
<dbReference type="Gene3D" id="1.10.3720.10">
    <property type="entry name" value="MetI-like"/>
    <property type="match status" value="1"/>
</dbReference>
<feature type="transmembrane region" description="Helical" evidence="7">
    <location>
        <begin position="220"/>
        <end position="242"/>
    </location>
</feature>
<dbReference type="CDD" id="cd06261">
    <property type="entry name" value="TM_PBP2"/>
    <property type="match status" value="1"/>
</dbReference>